<evidence type="ECO:0000256" key="1">
    <source>
        <dbReference type="SAM" id="MobiDB-lite"/>
    </source>
</evidence>
<evidence type="ECO:0000313" key="3">
    <source>
        <dbReference type="Proteomes" id="UP000267029"/>
    </source>
</evidence>
<organism evidence="4">
    <name type="scientific">Mesocestoides corti</name>
    <name type="common">Flatworm</name>
    <dbReference type="NCBI Taxonomy" id="53468"/>
    <lineage>
        <taxon>Eukaryota</taxon>
        <taxon>Metazoa</taxon>
        <taxon>Spiralia</taxon>
        <taxon>Lophotrochozoa</taxon>
        <taxon>Platyhelminthes</taxon>
        <taxon>Cestoda</taxon>
        <taxon>Eucestoda</taxon>
        <taxon>Cyclophyllidea</taxon>
        <taxon>Mesocestoididae</taxon>
        <taxon>Mesocestoides</taxon>
    </lineage>
</organism>
<evidence type="ECO:0000313" key="2">
    <source>
        <dbReference type="EMBL" id="VDD82310.1"/>
    </source>
</evidence>
<accession>A0A0R3UKZ0</accession>
<dbReference type="EMBL" id="UXSR01005491">
    <property type="protein sequence ID" value="VDD82310.1"/>
    <property type="molecule type" value="Genomic_DNA"/>
</dbReference>
<reference evidence="2 3" key="1">
    <citation type="submission" date="2018-10" db="EMBL/GenBank/DDBJ databases">
        <authorList>
            <consortium name="Pathogen Informatics"/>
        </authorList>
    </citation>
    <scope>NUCLEOTIDE SEQUENCE [LARGE SCALE GENOMIC DNA]</scope>
</reference>
<protein>
    <submittedName>
        <fullName evidence="4">Secreted protein</fullName>
    </submittedName>
</protein>
<gene>
    <name evidence="2" type="ORF">MCOS_LOCUS8313</name>
</gene>
<proteinExistence type="predicted"/>
<evidence type="ECO:0000313" key="4">
    <source>
        <dbReference type="WBParaSite" id="MCU_005702-RA"/>
    </source>
</evidence>
<feature type="region of interest" description="Disordered" evidence="1">
    <location>
        <begin position="46"/>
        <end position="66"/>
    </location>
</feature>
<reference evidence="4" key="2">
    <citation type="submission" date="2019-11" db="UniProtKB">
        <authorList>
            <consortium name="WormBaseParasite"/>
        </authorList>
    </citation>
    <scope>IDENTIFICATION</scope>
</reference>
<keyword evidence="3" id="KW-1185">Reference proteome</keyword>
<dbReference type="AlphaFoldDB" id="A0A0R3UKZ0"/>
<dbReference type="Proteomes" id="UP000267029">
    <property type="component" value="Unassembled WGS sequence"/>
</dbReference>
<sequence length="66" mass="7060">MHFLVTPRLPPLLTSSVAEASSVDEMPAEKPYDKLEAAINSANRDHGLKAGASATPADCPVKKWPM</sequence>
<name>A0A0R3UKZ0_MESCO</name>
<dbReference type="WBParaSite" id="MCU_005702-RA">
    <property type="protein sequence ID" value="MCU_005702-RA"/>
    <property type="gene ID" value="MCU_005702"/>
</dbReference>